<organism evidence="12 13">
    <name type="scientific">Engystomops pustulosus</name>
    <name type="common">Tungara frog</name>
    <name type="synonym">Physalaemus pustulosus</name>
    <dbReference type="NCBI Taxonomy" id="76066"/>
    <lineage>
        <taxon>Eukaryota</taxon>
        <taxon>Metazoa</taxon>
        <taxon>Chordata</taxon>
        <taxon>Craniata</taxon>
        <taxon>Vertebrata</taxon>
        <taxon>Euteleostomi</taxon>
        <taxon>Amphibia</taxon>
        <taxon>Batrachia</taxon>
        <taxon>Anura</taxon>
        <taxon>Neobatrachia</taxon>
        <taxon>Hyloidea</taxon>
        <taxon>Leptodactylidae</taxon>
        <taxon>Leiuperinae</taxon>
        <taxon>Engystomops</taxon>
    </lineage>
</organism>
<evidence type="ECO:0000313" key="12">
    <source>
        <dbReference type="EMBL" id="KAG8534912.1"/>
    </source>
</evidence>
<feature type="compositionally biased region" description="Basic residues" evidence="11">
    <location>
        <begin position="80"/>
        <end position="90"/>
    </location>
</feature>
<dbReference type="EMBL" id="WNYA01086073">
    <property type="protein sequence ID" value="KAG8534912.1"/>
    <property type="molecule type" value="Genomic_DNA"/>
</dbReference>
<comment type="subcellular location">
    <subcellularLocation>
        <location evidence="1">Cytoplasm</location>
        <location evidence="1">Cytoskeleton</location>
        <location evidence="1">Microtubule organizing center</location>
        <location evidence="1">Centrosome</location>
        <location evidence="1">Centriole</location>
    </subcellularLocation>
    <subcellularLocation>
        <location evidence="2">Cytoplasm</location>
        <location evidence="2">Cytoskeleton</location>
        <location evidence="2">Spindle</location>
    </subcellularLocation>
</comment>
<evidence type="ECO:0000256" key="1">
    <source>
        <dbReference type="ARBA" id="ARBA00004114"/>
    </source>
</evidence>
<dbReference type="GO" id="GO:0005813">
    <property type="term" value="C:centrosome"/>
    <property type="evidence" value="ECO:0007669"/>
    <property type="project" value="TreeGrafter"/>
</dbReference>
<evidence type="ECO:0000256" key="7">
    <source>
        <dbReference type="ARBA" id="ARBA00023054"/>
    </source>
</evidence>
<evidence type="ECO:0000313" key="13">
    <source>
        <dbReference type="Proteomes" id="UP000824782"/>
    </source>
</evidence>
<dbReference type="InterPro" id="IPR031387">
    <property type="entry name" value="SPICE1"/>
</dbReference>
<evidence type="ECO:0000256" key="5">
    <source>
        <dbReference type="ARBA" id="ARBA00022618"/>
    </source>
</evidence>
<keyword evidence="9" id="KW-0131">Cell cycle</keyword>
<evidence type="ECO:0000256" key="4">
    <source>
        <dbReference type="ARBA" id="ARBA00022490"/>
    </source>
</evidence>
<keyword evidence="4" id="KW-0963">Cytoplasm</keyword>
<evidence type="ECO:0000256" key="9">
    <source>
        <dbReference type="ARBA" id="ARBA00023306"/>
    </source>
</evidence>
<comment type="caution">
    <text evidence="12">The sequence shown here is derived from an EMBL/GenBank/DDBJ whole genome shotgun (WGS) entry which is preliminary data.</text>
</comment>
<evidence type="ECO:0000256" key="3">
    <source>
        <dbReference type="ARBA" id="ARBA00018313"/>
    </source>
</evidence>
<gene>
    <name evidence="12" type="ORF">GDO81_029961</name>
</gene>
<keyword evidence="7" id="KW-0175">Coiled coil</keyword>
<feature type="compositionally biased region" description="Basic and acidic residues" evidence="11">
    <location>
        <begin position="1"/>
        <end position="23"/>
    </location>
</feature>
<keyword evidence="13" id="KW-1185">Reference proteome</keyword>
<dbReference type="Proteomes" id="UP000824782">
    <property type="component" value="Unassembled WGS sequence"/>
</dbReference>
<dbReference type="GO" id="GO:0005819">
    <property type="term" value="C:spindle"/>
    <property type="evidence" value="ECO:0007669"/>
    <property type="project" value="UniProtKB-SubCell"/>
</dbReference>
<dbReference type="GO" id="GO:0090307">
    <property type="term" value="P:mitotic spindle assembly"/>
    <property type="evidence" value="ECO:0007669"/>
    <property type="project" value="InterPro"/>
</dbReference>
<dbReference type="GO" id="GO:0051310">
    <property type="term" value="P:metaphase chromosome alignment"/>
    <property type="evidence" value="ECO:0007669"/>
    <property type="project" value="TreeGrafter"/>
</dbReference>
<feature type="compositionally biased region" description="Polar residues" evidence="11">
    <location>
        <begin position="106"/>
        <end position="115"/>
    </location>
</feature>
<feature type="region of interest" description="Disordered" evidence="11">
    <location>
        <begin position="51"/>
        <end position="122"/>
    </location>
</feature>
<evidence type="ECO:0000256" key="10">
    <source>
        <dbReference type="ARBA" id="ARBA00030722"/>
    </source>
</evidence>
<feature type="non-terminal residue" evidence="12">
    <location>
        <position position="160"/>
    </location>
</feature>
<keyword evidence="6" id="KW-0498">Mitosis</keyword>
<dbReference type="AlphaFoldDB" id="A0AAV6YCH3"/>
<evidence type="ECO:0000256" key="11">
    <source>
        <dbReference type="SAM" id="MobiDB-lite"/>
    </source>
</evidence>
<sequence length="160" mass="17539">RIRRILNEETSRLTSEDWSRDKNPPVTPKGDPSNDQTALNATAAVNKVKTRLTLEEQEEPEDSSVIGRVLNPHPINPRKLQSKGKKKKPSHVSSSQSTAPPAVSTHEASGCSQSGLDVLNHMIQEVERELEAYERESGREVSSVPQCQGLTGFTLSLVSS</sequence>
<evidence type="ECO:0000256" key="8">
    <source>
        <dbReference type="ARBA" id="ARBA00023212"/>
    </source>
</evidence>
<dbReference type="GO" id="GO:0005814">
    <property type="term" value="C:centriole"/>
    <property type="evidence" value="ECO:0007669"/>
    <property type="project" value="UniProtKB-SubCell"/>
</dbReference>
<reference evidence="12" key="1">
    <citation type="thesis" date="2020" institute="ProQuest LLC" country="789 East Eisenhower Parkway, Ann Arbor, MI, USA">
        <title>Comparative Genomics and Chromosome Evolution.</title>
        <authorList>
            <person name="Mudd A.B."/>
        </authorList>
    </citation>
    <scope>NUCLEOTIDE SEQUENCE</scope>
    <source>
        <strain evidence="12">237g6f4</strain>
        <tissue evidence="12">Blood</tissue>
    </source>
</reference>
<keyword evidence="8" id="KW-0206">Cytoskeleton</keyword>
<dbReference type="GO" id="GO:0051301">
    <property type="term" value="P:cell division"/>
    <property type="evidence" value="ECO:0007669"/>
    <property type="project" value="UniProtKB-KW"/>
</dbReference>
<proteinExistence type="predicted"/>
<keyword evidence="5" id="KW-0132">Cell division</keyword>
<protein>
    <recommendedName>
        <fullName evidence="3">Spindle and centriole-associated protein 1</fullName>
    </recommendedName>
    <alternativeName>
        <fullName evidence="10">Coiled-coil domain-containing protein 52</fullName>
    </alternativeName>
</protein>
<accession>A0AAV6YCH3</accession>
<evidence type="ECO:0000256" key="6">
    <source>
        <dbReference type="ARBA" id="ARBA00022776"/>
    </source>
</evidence>
<dbReference type="PANTHER" id="PTHR31167:SF3">
    <property type="entry name" value="SPINDLE AND CENTRIOLE-ASSOCIATED PROTEIN 1"/>
    <property type="match status" value="1"/>
</dbReference>
<evidence type="ECO:0000256" key="2">
    <source>
        <dbReference type="ARBA" id="ARBA00004186"/>
    </source>
</evidence>
<dbReference type="PANTHER" id="PTHR31167">
    <property type="entry name" value="SPINDLE AND CENTRIOLE ASSOCIATED PROTEIN 1 SPICE1"/>
    <property type="match status" value="1"/>
</dbReference>
<dbReference type="GO" id="GO:0046599">
    <property type="term" value="P:regulation of centriole replication"/>
    <property type="evidence" value="ECO:0007669"/>
    <property type="project" value="TreeGrafter"/>
</dbReference>
<name>A0AAV6YCH3_ENGPU</name>
<feature type="region of interest" description="Disordered" evidence="11">
    <location>
        <begin position="1"/>
        <end position="39"/>
    </location>
</feature>
<feature type="non-terminal residue" evidence="12">
    <location>
        <position position="1"/>
    </location>
</feature>
<dbReference type="Pfam" id="PF15678">
    <property type="entry name" value="SPICE"/>
    <property type="match status" value="1"/>
</dbReference>